<dbReference type="PANTHER" id="PTHR12358:SF106">
    <property type="entry name" value="LIPID KINASE YEGS"/>
    <property type="match status" value="1"/>
</dbReference>
<evidence type="ECO:0000259" key="5">
    <source>
        <dbReference type="PROSITE" id="PS50146"/>
    </source>
</evidence>
<accession>A0ABU5QSR6</accession>
<dbReference type="InterPro" id="IPR045540">
    <property type="entry name" value="YegS/DAGK_C"/>
</dbReference>
<evidence type="ECO:0000256" key="2">
    <source>
        <dbReference type="ARBA" id="ARBA00022741"/>
    </source>
</evidence>
<proteinExistence type="predicted"/>
<sequence length="294" mass="32667">MQEKNTLKLLFIVNTGAGSSSRNWSLLITEYFVLKQYIIEIYELQKNCTTETINQKILAFSPNQVIAVGGDGTVKLVAECLINSNIPLGILPAGSANGLAKELGISNNPEQALDTVVSGDIKKIHLTKINQQLCIHLSDIGLNAYAIKKFEKQGIRGMWGYLIASLKVLWQNPLMDVTIHTNDKVHHLKAEMIVIANATQYGSGAVINPIGKLDDGLFEVIVIKKISPYEIFKMISQHQEYDPDKIEVFQTTSLTMRSSKKVHFQIDGEYMGKIKEVKASIMPEALEIIVPTLK</sequence>
<dbReference type="RefSeq" id="WP_323251575.1">
    <property type="nucleotide sequence ID" value="NZ_JAYFUL010000035.1"/>
</dbReference>
<dbReference type="Pfam" id="PF19279">
    <property type="entry name" value="YegS_C"/>
    <property type="match status" value="1"/>
</dbReference>
<gene>
    <name evidence="6" type="ORF">VB264_18100</name>
</gene>
<evidence type="ECO:0000313" key="7">
    <source>
        <dbReference type="Proteomes" id="UP001304671"/>
    </source>
</evidence>
<dbReference type="Gene3D" id="3.40.50.10330">
    <property type="entry name" value="Probable inorganic polyphosphate/atp-NAD kinase, domain 1"/>
    <property type="match status" value="1"/>
</dbReference>
<dbReference type="InterPro" id="IPR001206">
    <property type="entry name" value="Diacylglycerol_kinase_cat_dom"/>
</dbReference>
<evidence type="ECO:0000256" key="3">
    <source>
        <dbReference type="ARBA" id="ARBA00022777"/>
    </source>
</evidence>
<dbReference type="GO" id="GO:0016301">
    <property type="term" value="F:kinase activity"/>
    <property type="evidence" value="ECO:0007669"/>
    <property type="project" value="UniProtKB-KW"/>
</dbReference>
<dbReference type="PANTHER" id="PTHR12358">
    <property type="entry name" value="SPHINGOSINE KINASE"/>
    <property type="match status" value="1"/>
</dbReference>
<keyword evidence="4" id="KW-0067">ATP-binding</keyword>
<keyword evidence="7" id="KW-1185">Reference proteome</keyword>
<reference evidence="6 7" key="1">
    <citation type="submission" date="2023-12" db="EMBL/GenBank/DDBJ databases">
        <title>Novel species of the genus Arcicella isolated from rivers.</title>
        <authorList>
            <person name="Lu H."/>
        </authorList>
    </citation>
    <scope>NUCLEOTIDE SEQUENCE [LARGE SCALE GENOMIC DNA]</scope>
    <source>
        <strain evidence="6 7">LMG 21963</strain>
    </source>
</reference>
<keyword evidence="2" id="KW-0547">Nucleotide-binding</keyword>
<dbReference type="InterPro" id="IPR050187">
    <property type="entry name" value="Lipid_Phosphate_FormReg"/>
</dbReference>
<protein>
    <submittedName>
        <fullName evidence="6">Diacylglycerol kinase family protein</fullName>
    </submittedName>
</protein>
<evidence type="ECO:0000256" key="4">
    <source>
        <dbReference type="ARBA" id="ARBA00022840"/>
    </source>
</evidence>
<dbReference type="InterPro" id="IPR017438">
    <property type="entry name" value="ATP-NAD_kinase_N"/>
</dbReference>
<feature type="domain" description="DAGKc" evidence="5">
    <location>
        <begin position="4"/>
        <end position="133"/>
    </location>
</feature>
<keyword evidence="1" id="KW-0808">Transferase</keyword>
<dbReference type="InterPro" id="IPR016064">
    <property type="entry name" value="NAD/diacylglycerol_kinase_sf"/>
</dbReference>
<dbReference type="EMBL" id="JAYFUL010000035">
    <property type="protein sequence ID" value="MEA5259714.1"/>
    <property type="molecule type" value="Genomic_DNA"/>
</dbReference>
<dbReference type="PROSITE" id="PS50146">
    <property type="entry name" value="DAGK"/>
    <property type="match status" value="1"/>
</dbReference>
<organism evidence="6 7">
    <name type="scientific">Arcicella aquatica</name>
    <dbReference type="NCBI Taxonomy" id="217141"/>
    <lineage>
        <taxon>Bacteria</taxon>
        <taxon>Pseudomonadati</taxon>
        <taxon>Bacteroidota</taxon>
        <taxon>Cytophagia</taxon>
        <taxon>Cytophagales</taxon>
        <taxon>Flectobacillaceae</taxon>
        <taxon>Arcicella</taxon>
    </lineage>
</organism>
<name>A0ABU5QSR6_9BACT</name>
<dbReference type="Pfam" id="PF00781">
    <property type="entry name" value="DAGK_cat"/>
    <property type="match status" value="1"/>
</dbReference>
<dbReference type="SMART" id="SM00046">
    <property type="entry name" value="DAGKc"/>
    <property type="match status" value="1"/>
</dbReference>
<keyword evidence="3 6" id="KW-0418">Kinase</keyword>
<dbReference type="Proteomes" id="UP001304671">
    <property type="component" value="Unassembled WGS sequence"/>
</dbReference>
<evidence type="ECO:0000313" key="6">
    <source>
        <dbReference type="EMBL" id="MEA5259714.1"/>
    </source>
</evidence>
<comment type="caution">
    <text evidence="6">The sequence shown here is derived from an EMBL/GenBank/DDBJ whole genome shotgun (WGS) entry which is preliminary data.</text>
</comment>
<dbReference type="SUPFAM" id="SSF111331">
    <property type="entry name" value="NAD kinase/diacylglycerol kinase-like"/>
    <property type="match status" value="1"/>
</dbReference>
<dbReference type="Gene3D" id="2.60.200.40">
    <property type="match status" value="1"/>
</dbReference>
<evidence type="ECO:0000256" key="1">
    <source>
        <dbReference type="ARBA" id="ARBA00022679"/>
    </source>
</evidence>